<dbReference type="HOGENOM" id="CLU_2335816_0_0_1"/>
<reference evidence="2 3" key="1">
    <citation type="journal article" date="2007" name="Nature">
        <title>Evolution of genes and genomes on the Drosophila phylogeny.</title>
        <authorList>
            <consortium name="Drosophila 12 Genomes Consortium"/>
            <person name="Clark A.G."/>
            <person name="Eisen M.B."/>
            <person name="Smith D.R."/>
            <person name="Bergman C.M."/>
            <person name="Oliver B."/>
            <person name="Markow T.A."/>
            <person name="Kaufman T.C."/>
            <person name="Kellis M."/>
            <person name="Gelbart W."/>
            <person name="Iyer V.N."/>
            <person name="Pollard D.A."/>
            <person name="Sackton T.B."/>
            <person name="Larracuente A.M."/>
            <person name="Singh N.D."/>
            <person name="Abad J.P."/>
            <person name="Abt D.N."/>
            <person name="Adryan B."/>
            <person name="Aguade M."/>
            <person name="Akashi H."/>
            <person name="Anderson W.W."/>
            <person name="Aquadro C.F."/>
            <person name="Ardell D.H."/>
            <person name="Arguello R."/>
            <person name="Artieri C.G."/>
            <person name="Barbash D.A."/>
            <person name="Barker D."/>
            <person name="Barsanti P."/>
            <person name="Batterham P."/>
            <person name="Batzoglou S."/>
            <person name="Begun D."/>
            <person name="Bhutkar A."/>
            <person name="Blanco E."/>
            <person name="Bosak S.A."/>
            <person name="Bradley R.K."/>
            <person name="Brand A.D."/>
            <person name="Brent M.R."/>
            <person name="Brooks A.N."/>
            <person name="Brown R.H."/>
            <person name="Butlin R.K."/>
            <person name="Caggese C."/>
            <person name="Calvi B.R."/>
            <person name="Bernardo de Carvalho A."/>
            <person name="Caspi A."/>
            <person name="Castrezana S."/>
            <person name="Celniker S.E."/>
            <person name="Chang J.L."/>
            <person name="Chapple C."/>
            <person name="Chatterji S."/>
            <person name="Chinwalla A."/>
            <person name="Civetta A."/>
            <person name="Clifton S.W."/>
            <person name="Comeron J.M."/>
            <person name="Costello J.C."/>
            <person name="Coyne J.A."/>
            <person name="Daub J."/>
            <person name="David R.G."/>
            <person name="Delcher A.L."/>
            <person name="Delehaunty K."/>
            <person name="Do C.B."/>
            <person name="Ebling H."/>
            <person name="Edwards K."/>
            <person name="Eickbush T."/>
            <person name="Evans J.D."/>
            <person name="Filipski A."/>
            <person name="Findeiss S."/>
            <person name="Freyhult E."/>
            <person name="Fulton L."/>
            <person name="Fulton R."/>
            <person name="Garcia A.C."/>
            <person name="Gardiner A."/>
            <person name="Garfield D.A."/>
            <person name="Garvin B.E."/>
            <person name="Gibson G."/>
            <person name="Gilbert D."/>
            <person name="Gnerre S."/>
            <person name="Godfrey J."/>
            <person name="Good R."/>
            <person name="Gotea V."/>
            <person name="Gravely B."/>
            <person name="Greenberg A.J."/>
            <person name="Griffiths-Jones S."/>
            <person name="Gross S."/>
            <person name="Guigo R."/>
            <person name="Gustafson E.A."/>
            <person name="Haerty W."/>
            <person name="Hahn M.W."/>
            <person name="Halligan D.L."/>
            <person name="Halpern A.L."/>
            <person name="Halter G.M."/>
            <person name="Han M.V."/>
            <person name="Heger A."/>
            <person name="Hillier L."/>
            <person name="Hinrichs A.S."/>
            <person name="Holmes I."/>
            <person name="Hoskins R.A."/>
            <person name="Hubisz M.J."/>
            <person name="Hultmark D."/>
            <person name="Huntley M.A."/>
            <person name="Jaffe D.B."/>
            <person name="Jagadeeshan S."/>
            <person name="Jeck W.R."/>
            <person name="Johnson J."/>
            <person name="Jones C.D."/>
            <person name="Jordan W.C."/>
            <person name="Karpen G.H."/>
            <person name="Kataoka E."/>
            <person name="Keightley P.D."/>
            <person name="Kheradpour P."/>
            <person name="Kirkness E.F."/>
            <person name="Koerich L.B."/>
            <person name="Kristiansen K."/>
            <person name="Kudrna D."/>
            <person name="Kulathinal R.J."/>
            <person name="Kumar S."/>
            <person name="Kwok R."/>
            <person name="Lander E."/>
            <person name="Langley C.H."/>
            <person name="Lapoint R."/>
            <person name="Lazzaro B.P."/>
            <person name="Lee S.J."/>
            <person name="Levesque L."/>
            <person name="Li R."/>
            <person name="Lin C.F."/>
            <person name="Lin M.F."/>
            <person name="Lindblad-Toh K."/>
            <person name="Llopart A."/>
            <person name="Long M."/>
            <person name="Low L."/>
            <person name="Lozovsky E."/>
            <person name="Lu J."/>
            <person name="Luo M."/>
            <person name="Machado C.A."/>
            <person name="Makalowski W."/>
            <person name="Marzo M."/>
            <person name="Matsuda M."/>
            <person name="Matzkin L."/>
            <person name="McAllister B."/>
            <person name="McBride C.S."/>
            <person name="McKernan B."/>
            <person name="McKernan K."/>
            <person name="Mendez-Lago M."/>
            <person name="Minx P."/>
            <person name="Mollenhauer M.U."/>
            <person name="Montooth K."/>
            <person name="Mount S.M."/>
            <person name="Mu X."/>
            <person name="Myers E."/>
            <person name="Negre B."/>
            <person name="Newfeld S."/>
            <person name="Nielsen R."/>
            <person name="Noor M.A."/>
            <person name="O'Grady P."/>
            <person name="Pachter L."/>
            <person name="Papaceit M."/>
            <person name="Parisi M.J."/>
            <person name="Parisi M."/>
            <person name="Parts L."/>
            <person name="Pedersen J.S."/>
            <person name="Pesole G."/>
            <person name="Phillippy A.M."/>
            <person name="Ponting C.P."/>
            <person name="Pop M."/>
            <person name="Porcelli D."/>
            <person name="Powell J.R."/>
            <person name="Prohaska S."/>
            <person name="Pruitt K."/>
            <person name="Puig M."/>
            <person name="Quesneville H."/>
            <person name="Ram K.R."/>
            <person name="Rand D."/>
            <person name="Rasmussen M.D."/>
            <person name="Reed L.K."/>
            <person name="Reenan R."/>
            <person name="Reily A."/>
            <person name="Remington K.A."/>
            <person name="Rieger T.T."/>
            <person name="Ritchie M.G."/>
            <person name="Robin C."/>
            <person name="Rogers Y.H."/>
            <person name="Rohde C."/>
            <person name="Rozas J."/>
            <person name="Rubenfield M.J."/>
            <person name="Ruiz A."/>
            <person name="Russo S."/>
            <person name="Salzberg S.L."/>
            <person name="Sanchez-Gracia A."/>
            <person name="Saranga D.J."/>
            <person name="Sato H."/>
            <person name="Schaeffer S.W."/>
            <person name="Schatz M.C."/>
            <person name="Schlenke T."/>
            <person name="Schwartz R."/>
            <person name="Segarra C."/>
            <person name="Singh R.S."/>
            <person name="Sirot L."/>
            <person name="Sirota M."/>
            <person name="Sisneros N.B."/>
            <person name="Smith C.D."/>
            <person name="Smith T.F."/>
            <person name="Spieth J."/>
            <person name="Stage D.E."/>
            <person name="Stark A."/>
            <person name="Stephan W."/>
            <person name="Strausberg R.L."/>
            <person name="Strempel S."/>
            <person name="Sturgill D."/>
            <person name="Sutton G."/>
            <person name="Sutton G.G."/>
            <person name="Tao W."/>
            <person name="Teichmann S."/>
            <person name="Tobari Y.N."/>
            <person name="Tomimura Y."/>
            <person name="Tsolas J.M."/>
            <person name="Valente V.L."/>
            <person name="Venter E."/>
            <person name="Venter J.C."/>
            <person name="Vicario S."/>
            <person name="Vieira F.G."/>
            <person name="Vilella A.J."/>
            <person name="Villasante A."/>
            <person name="Walenz B."/>
            <person name="Wang J."/>
            <person name="Wasserman M."/>
            <person name="Watts T."/>
            <person name="Wilson D."/>
            <person name="Wilson R.K."/>
            <person name="Wing R.A."/>
            <person name="Wolfner M.F."/>
            <person name="Wong A."/>
            <person name="Wong G.K."/>
            <person name="Wu C.I."/>
            <person name="Wu G."/>
            <person name="Yamamoto D."/>
            <person name="Yang H.P."/>
            <person name="Yang S.P."/>
            <person name="Yorke J.A."/>
            <person name="Yoshida K."/>
            <person name="Zdobnov E."/>
            <person name="Zhang P."/>
            <person name="Zhang Y."/>
            <person name="Zimin A.V."/>
            <person name="Baldwin J."/>
            <person name="Abdouelleil A."/>
            <person name="Abdulkadir J."/>
            <person name="Abebe A."/>
            <person name="Abera B."/>
            <person name="Abreu J."/>
            <person name="Acer S.C."/>
            <person name="Aftuck L."/>
            <person name="Alexander A."/>
            <person name="An P."/>
            <person name="Anderson E."/>
            <person name="Anderson S."/>
            <person name="Arachi H."/>
            <person name="Azer M."/>
            <person name="Bachantsang P."/>
            <person name="Barry A."/>
            <person name="Bayul T."/>
            <person name="Berlin A."/>
            <person name="Bessette D."/>
            <person name="Bloom T."/>
            <person name="Blye J."/>
            <person name="Boguslavskiy L."/>
            <person name="Bonnet C."/>
            <person name="Boukhgalter B."/>
            <person name="Bourzgui I."/>
            <person name="Brown A."/>
            <person name="Cahill P."/>
            <person name="Channer S."/>
            <person name="Cheshatsang Y."/>
            <person name="Chuda L."/>
            <person name="Citroen M."/>
            <person name="Collymore A."/>
            <person name="Cooke P."/>
            <person name="Costello M."/>
            <person name="D'Aco K."/>
            <person name="Daza R."/>
            <person name="De Haan G."/>
            <person name="DeGray S."/>
            <person name="DeMaso C."/>
            <person name="Dhargay N."/>
            <person name="Dooley K."/>
            <person name="Dooley E."/>
            <person name="Doricent M."/>
            <person name="Dorje P."/>
            <person name="Dorjee K."/>
            <person name="Dupes A."/>
            <person name="Elong R."/>
            <person name="Falk J."/>
            <person name="Farina A."/>
            <person name="Faro S."/>
            <person name="Ferguson D."/>
            <person name="Fisher S."/>
            <person name="Foley C.D."/>
            <person name="Franke A."/>
            <person name="Friedrich D."/>
            <person name="Gadbois L."/>
            <person name="Gearin G."/>
            <person name="Gearin C.R."/>
            <person name="Giannoukos G."/>
            <person name="Goode T."/>
            <person name="Graham J."/>
            <person name="Grandbois E."/>
            <person name="Grewal S."/>
            <person name="Gyaltsen K."/>
            <person name="Hafez N."/>
            <person name="Hagos B."/>
            <person name="Hall J."/>
            <person name="Henson C."/>
            <person name="Hollinger A."/>
            <person name="Honan T."/>
            <person name="Huard M.D."/>
            <person name="Hughes L."/>
            <person name="Hurhula B."/>
            <person name="Husby M.E."/>
            <person name="Kamat A."/>
            <person name="Kanga B."/>
            <person name="Kashin S."/>
            <person name="Khazanovich D."/>
            <person name="Kisner P."/>
            <person name="Lance K."/>
            <person name="Lara M."/>
            <person name="Lee W."/>
            <person name="Lennon N."/>
            <person name="Letendre F."/>
            <person name="LeVine R."/>
            <person name="Lipovsky A."/>
            <person name="Liu X."/>
            <person name="Liu J."/>
            <person name="Liu S."/>
            <person name="Lokyitsang T."/>
            <person name="Lokyitsang Y."/>
            <person name="Lubonja R."/>
            <person name="Lui A."/>
            <person name="MacDonald P."/>
            <person name="Magnisalis V."/>
            <person name="Maru K."/>
            <person name="Matthews C."/>
            <person name="McCusker W."/>
            <person name="McDonough S."/>
            <person name="Mehta T."/>
            <person name="Meldrim J."/>
            <person name="Meneus L."/>
            <person name="Mihai O."/>
            <person name="Mihalev A."/>
            <person name="Mihova T."/>
            <person name="Mittelman R."/>
            <person name="Mlenga V."/>
            <person name="Montmayeur A."/>
            <person name="Mulrain L."/>
            <person name="Navidi A."/>
            <person name="Naylor J."/>
            <person name="Negash T."/>
            <person name="Nguyen T."/>
            <person name="Nguyen N."/>
            <person name="Nicol R."/>
            <person name="Norbu C."/>
            <person name="Norbu N."/>
            <person name="Novod N."/>
            <person name="O'Neill B."/>
            <person name="Osman S."/>
            <person name="Markiewicz E."/>
            <person name="Oyono O.L."/>
            <person name="Patti C."/>
            <person name="Phunkhang P."/>
            <person name="Pierre F."/>
            <person name="Priest M."/>
            <person name="Raghuraman S."/>
            <person name="Rege F."/>
            <person name="Reyes R."/>
            <person name="Rise C."/>
            <person name="Rogov P."/>
            <person name="Ross K."/>
            <person name="Ryan E."/>
            <person name="Settipalli S."/>
            <person name="Shea T."/>
            <person name="Sherpa N."/>
            <person name="Shi L."/>
            <person name="Shih D."/>
            <person name="Sparrow T."/>
            <person name="Spaulding J."/>
            <person name="Stalker J."/>
            <person name="Stange-Thomann N."/>
            <person name="Stavropoulos S."/>
            <person name="Stone C."/>
            <person name="Strader C."/>
            <person name="Tesfaye S."/>
            <person name="Thomson T."/>
            <person name="Thoulutsang Y."/>
            <person name="Thoulutsang D."/>
            <person name="Topham K."/>
            <person name="Topping I."/>
            <person name="Tsamla T."/>
            <person name="Vassiliev H."/>
            <person name="Vo A."/>
            <person name="Wangchuk T."/>
            <person name="Wangdi T."/>
            <person name="Weiand M."/>
            <person name="Wilkinson J."/>
            <person name="Wilson A."/>
            <person name="Yadav S."/>
            <person name="Young G."/>
            <person name="Yu Q."/>
            <person name="Zembek L."/>
            <person name="Zhong D."/>
            <person name="Zimmer A."/>
            <person name="Zwirko Z."/>
            <person name="Jaffe D.B."/>
            <person name="Alvarez P."/>
            <person name="Brockman W."/>
            <person name="Butler J."/>
            <person name="Chin C."/>
            <person name="Gnerre S."/>
            <person name="Grabherr M."/>
            <person name="Kleber M."/>
            <person name="Mauceli E."/>
            <person name="MacCallum I."/>
        </authorList>
    </citation>
    <scope>NUCLEOTIDE SEQUENCE [LARGE SCALE GENOMIC DNA]</scope>
    <source>
        <strain evidence="3">MSH-3 / Tucson 14011-0111.49</strain>
    </source>
</reference>
<feature type="region of interest" description="Disordered" evidence="1">
    <location>
        <begin position="23"/>
        <end position="98"/>
    </location>
</feature>
<evidence type="ECO:0000256" key="1">
    <source>
        <dbReference type="SAM" id="MobiDB-lite"/>
    </source>
</evidence>
<protein>
    <submittedName>
        <fullName evidence="2">GL26592</fullName>
    </submittedName>
</protein>
<dbReference type="EMBL" id="CH479189">
    <property type="protein sequence ID" value="EDW25434.1"/>
    <property type="molecule type" value="Genomic_DNA"/>
</dbReference>
<gene>
    <name evidence="2" type="primary">Dper\GL26592</name>
    <name evidence="2" type="ORF">Dper_GL26592</name>
</gene>
<proteinExistence type="predicted"/>
<feature type="compositionally biased region" description="Basic and acidic residues" evidence="1">
    <location>
        <begin position="41"/>
        <end position="55"/>
    </location>
</feature>
<evidence type="ECO:0000313" key="3">
    <source>
        <dbReference type="Proteomes" id="UP000008744"/>
    </source>
</evidence>
<sequence>MDWDGAGDGDWYWDSSILQSAAATTQPLSLQPGSGQQSRDMPGESTKDTELRCKSTSESSRAWPGPARPGLCKQMHVLPKTQANAKSKTRQRSRPKPG</sequence>
<feature type="compositionally biased region" description="Polar residues" evidence="1">
    <location>
        <begin position="23"/>
        <end position="39"/>
    </location>
</feature>
<keyword evidence="3" id="KW-1185">Reference proteome</keyword>
<organism evidence="3">
    <name type="scientific">Drosophila persimilis</name>
    <name type="common">Fruit fly</name>
    <dbReference type="NCBI Taxonomy" id="7234"/>
    <lineage>
        <taxon>Eukaryota</taxon>
        <taxon>Metazoa</taxon>
        <taxon>Ecdysozoa</taxon>
        <taxon>Arthropoda</taxon>
        <taxon>Hexapoda</taxon>
        <taxon>Insecta</taxon>
        <taxon>Pterygota</taxon>
        <taxon>Neoptera</taxon>
        <taxon>Endopterygota</taxon>
        <taxon>Diptera</taxon>
        <taxon>Brachycera</taxon>
        <taxon>Muscomorpha</taxon>
        <taxon>Ephydroidea</taxon>
        <taxon>Drosophilidae</taxon>
        <taxon>Drosophila</taxon>
        <taxon>Sophophora</taxon>
    </lineage>
</organism>
<dbReference type="AlphaFoldDB" id="B4GSS5"/>
<accession>B4GSS5</accession>
<dbReference type="Proteomes" id="UP000008744">
    <property type="component" value="Unassembled WGS sequence"/>
</dbReference>
<evidence type="ECO:0000313" key="2">
    <source>
        <dbReference type="EMBL" id="EDW25434.1"/>
    </source>
</evidence>
<name>B4GSS5_DROPE</name>
<feature type="compositionally biased region" description="Basic residues" evidence="1">
    <location>
        <begin position="87"/>
        <end position="98"/>
    </location>
</feature>